<feature type="compositionally biased region" description="Basic residues" evidence="11">
    <location>
        <begin position="297"/>
        <end position="307"/>
    </location>
</feature>
<evidence type="ECO:0000256" key="2">
    <source>
        <dbReference type="ARBA" id="ARBA00022723"/>
    </source>
</evidence>
<evidence type="ECO:0000256" key="6">
    <source>
        <dbReference type="ARBA" id="ARBA00023015"/>
    </source>
</evidence>
<dbReference type="InterPro" id="IPR013088">
    <property type="entry name" value="Znf_NHR/GATA"/>
</dbReference>
<feature type="domain" description="GATA-type" evidence="12">
    <location>
        <begin position="257"/>
        <end position="304"/>
    </location>
</feature>
<feature type="compositionally biased region" description="Polar residues" evidence="11">
    <location>
        <begin position="406"/>
        <end position="424"/>
    </location>
</feature>
<feature type="compositionally biased region" description="Basic and acidic residues" evidence="11">
    <location>
        <begin position="43"/>
        <end position="58"/>
    </location>
</feature>
<evidence type="ECO:0000256" key="1">
    <source>
        <dbReference type="ARBA" id="ARBA00004123"/>
    </source>
</evidence>
<dbReference type="CDD" id="cd00202">
    <property type="entry name" value="ZnF_GATA"/>
    <property type="match status" value="2"/>
</dbReference>
<feature type="region of interest" description="Disordered" evidence="11">
    <location>
        <begin position="297"/>
        <end position="530"/>
    </location>
</feature>
<dbReference type="Pfam" id="PF00320">
    <property type="entry name" value="GATA"/>
    <property type="match status" value="2"/>
</dbReference>
<keyword evidence="5" id="KW-0862">Zinc</keyword>
<dbReference type="GO" id="GO:0045944">
    <property type="term" value="P:positive regulation of transcription by RNA polymerase II"/>
    <property type="evidence" value="ECO:0007669"/>
    <property type="project" value="TreeGrafter"/>
</dbReference>
<dbReference type="GO" id="GO:0000978">
    <property type="term" value="F:RNA polymerase II cis-regulatory region sequence-specific DNA binding"/>
    <property type="evidence" value="ECO:0007669"/>
    <property type="project" value="TreeGrafter"/>
</dbReference>
<feature type="domain" description="GATA-type" evidence="12">
    <location>
        <begin position="96"/>
        <end position="151"/>
    </location>
</feature>
<feature type="region of interest" description="Disordered" evidence="11">
    <location>
        <begin position="137"/>
        <end position="172"/>
    </location>
</feature>
<gene>
    <name evidence="13" type="ORF">FALBO_1350</name>
</gene>
<feature type="compositionally biased region" description="Basic and acidic residues" evidence="11">
    <location>
        <begin position="519"/>
        <end position="530"/>
    </location>
</feature>
<keyword evidence="10" id="KW-0175">Coiled coil</keyword>
<evidence type="ECO:0000256" key="3">
    <source>
        <dbReference type="ARBA" id="ARBA00022737"/>
    </source>
</evidence>
<keyword evidence="14" id="KW-1185">Reference proteome</keyword>
<keyword evidence="6" id="KW-0805">Transcription regulation</keyword>
<dbReference type="GO" id="GO:0006879">
    <property type="term" value="P:intracellular iron ion homeostasis"/>
    <property type="evidence" value="ECO:0007669"/>
    <property type="project" value="UniProtKB-ARBA"/>
</dbReference>
<evidence type="ECO:0000256" key="5">
    <source>
        <dbReference type="ARBA" id="ARBA00022833"/>
    </source>
</evidence>
<dbReference type="AlphaFoldDB" id="A0A8H4LQC3"/>
<dbReference type="GO" id="GO:0034757">
    <property type="term" value="P:negative regulation of iron ion transport"/>
    <property type="evidence" value="ECO:0007669"/>
    <property type="project" value="UniProtKB-ARBA"/>
</dbReference>
<evidence type="ECO:0000256" key="10">
    <source>
        <dbReference type="SAM" id="Coils"/>
    </source>
</evidence>
<evidence type="ECO:0000259" key="12">
    <source>
        <dbReference type="PROSITE" id="PS50114"/>
    </source>
</evidence>
<evidence type="ECO:0000256" key="9">
    <source>
        <dbReference type="PROSITE-ProRule" id="PRU00094"/>
    </source>
</evidence>
<dbReference type="PANTHER" id="PTHR10071">
    <property type="entry name" value="TRANSCRIPTION FACTOR GATA FAMILY MEMBER"/>
    <property type="match status" value="1"/>
</dbReference>
<feature type="compositionally biased region" description="Low complexity" evidence="11">
    <location>
        <begin position="162"/>
        <end position="172"/>
    </location>
</feature>
<feature type="compositionally biased region" description="Polar residues" evidence="11">
    <location>
        <begin position="431"/>
        <end position="447"/>
    </location>
</feature>
<dbReference type="GO" id="GO:0000981">
    <property type="term" value="F:DNA-binding transcription factor activity, RNA polymerase II-specific"/>
    <property type="evidence" value="ECO:0007669"/>
    <property type="project" value="TreeGrafter"/>
</dbReference>
<keyword evidence="8" id="KW-0539">Nucleus</keyword>
<feature type="compositionally biased region" description="Polar residues" evidence="11">
    <location>
        <begin position="461"/>
        <end position="475"/>
    </location>
</feature>
<feature type="compositionally biased region" description="Acidic residues" evidence="11">
    <location>
        <begin position="312"/>
        <end position="321"/>
    </location>
</feature>
<evidence type="ECO:0000256" key="11">
    <source>
        <dbReference type="SAM" id="MobiDB-lite"/>
    </source>
</evidence>
<proteinExistence type="predicted"/>
<feature type="coiled-coil region" evidence="10">
    <location>
        <begin position="531"/>
        <end position="558"/>
    </location>
</feature>
<dbReference type="FunFam" id="3.30.50.10:FF:000007">
    <property type="entry name" value="Nitrogen regulatory AreA, N-terminal"/>
    <property type="match status" value="1"/>
</dbReference>
<evidence type="ECO:0000256" key="7">
    <source>
        <dbReference type="ARBA" id="ARBA00023163"/>
    </source>
</evidence>
<accession>A0A8H4LQC3</accession>
<comment type="subcellular location">
    <subcellularLocation>
        <location evidence="1">Nucleus</location>
    </subcellularLocation>
</comment>
<dbReference type="SMART" id="SM00401">
    <property type="entry name" value="ZnF_GATA"/>
    <property type="match status" value="2"/>
</dbReference>
<evidence type="ECO:0000256" key="4">
    <source>
        <dbReference type="ARBA" id="ARBA00022771"/>
    </source>
</evidence>
<feature type="compositionally biased region" description="Low complexity" evidence="11">
    <location>
        <begin position="451"/>
        <end position="460"/>
    </location>
</feature>
<keyword evidence="3" id="KW-0677">Repeat</keyword>
<dbReference type="GO" id="GO:0005634">
    <property type="term" value="C:nucleus"/>
    <property type="evidence" value="ECO:0007669"/>
    <property type="project" value="UniProtKB-SubCell"/>
</dbReference>
<protein>
    <submittedName>
        <fullName evidence="13">Siderophore regulation (GATA factor)</fullName>
    </submittedName>
</protein>
<keyword evidence="2" id="KW-0479">Metal-binding</keyword>
<feature type="compositionally biased region" description="Polar residues" evidence="11">
    <location>
        <begin position="368"/>
        <end position="389"/>
    </location>
</feature>
<dbReference type="Gene3D" id="3.30.50.10">
    <property type="entry name" value="Erythroid Transcription Factor GATA-1, subunit A"/>
    <property type="match status" value="2"/>
</dbReference>
<dbReference type="PANTHER" id="PTHR10071:SF335">
    <property type="entry name" value="IRON-SENSING TRANSCRIPTIONAL REPRESSOR-RELATED"/>
    <property type="match status" value="1"/>
</dbReference>
<comment type="caution">
    <text evidence="13">The sequence shown here is derived from an EMBL/GenBank/DDBJ whole genome shotgun (WGS) entry which is preliminary data.</text>
</comment>
<keyword evidence="4 9" id="KW-0863">Zinc-finger</keyword>
<feature type="region of interest" description="Disordered" evidence="11">
    <location>
        <begin position="1"/>
        <end position="101"/>
    </location>
</feature>
<dbReference type="FunFam" id="3.30.50.10:FF:000039">
    <property type="entry name" value="Siderophore transcription factor SreA"/>
    <property type="match status" value="1"/>
</dbReference>
<feature type="compositionally biased region" description="Pro residues" evidence="11">
    <location>
        <begin position="146"/>
        <end position="161"/>
    </location>
</feature>
<evidence type="ECO:0000256" key="8">
    <source>
        <dbReference type="ARBA" id="ARBA00023242"/>
    </source>
</evidence>
<dbReference type="PROSITE" id="PS00344">
    <property type="entry name" value="GATA_ZN_FINGER_1"/>
    <property type="match status" value="2"/>
</dbReference>
<dbReference type="InterPro" id="IPR039355">
    <property type="entry name" value="Transcription_factor_GATA"/>
</dbReference>
<dbReference type="GO" id="GO:0008270">
    <property type="term" value="F:zinc ion binding"/>
    <property type="evidence" value="ECO:0007669"/>
    <property type="project" value="UniProtKB-KW"/>
</dbReference>
<dbReference type="EMBL" id="JAADYS010000171">
    <property type="protein sequence ID" value="KAF4471749.1"/>
    <property type="molecule type" value="Genomic_DNA"/>
</dbReference>
<dbReference type="OrthoDB" id="515401at2759"/>
<reference evidence="13 14" key="1">
    <citation type="submission" date="2020-01" db="EMBL/GenBank/DDBJ databases">
        <title>Identification and distribution of gene clusters putatively required for synthesis of sphingolipid metabolism inhibitors in phylogenetically diverse species of the filamentous fungus Fusarium.</title>
        <authorList>
            <person name="Kim H.-S."/>
            <person name="Busman M."/>
            <person name="Brown D.W."/>
            <person name="Divon H."/>
            <person name="Uhlig S."/>
            <person name="Proctor R.H."/>
        </authorList>
    </citation>
    <scope>NUCLEOTIDE SEQUENCE [LARGE SCALE GENOMIC DNA]</scope>
    <source>
        <strain evidence="13 14">NRRL 20459</strain>
    </source>
</reference>
<evidence type="ECO:0000313" key="13">
    <source>
        <dbReference type="EMBL" id="KAF4471749.1"/>
    </source>
</evidence>
<sequence>MSEEIQAAALYSHQREGGSVRTALPSRPMSSKPGEVVAVPSQERTRLPTGQEDRDHRQRLSGSPSGSKTSPSSANMSKTRSPGSEHGSKASPPPGGSHGQVCSNCGTTRTPLWRRSPQGATICNACGLYLKARNAARPTSLKRPPNVVPADPPRTAPPKPASTPASKAASNATYVSADQTPGGTCPGGGRCNGTGGAEGCNGCPAYNNRVSKSANLGGMQKRQGCQSREGPKTEPVPVDVNAMQGQQNSNATVVIACQNCGTTITPLWRRDESGHTICNACGLYYKLHGVHRPMTMKKSTIKRRKRIIPASQDEEMEDAMESVETQSQHDSGPERGSMNEDGSVNLGLRRRPDHPLTIEPQPVVRPNRTMSPLPSTSDLAAYHQSSNPRNFPGSLNDDNRLAPMTSMGSTGERQTSLSPASFLSPTRKRSFSTTESEAFNSGETGQESSKRISSINIKSILNPSTSAGSPSNTGAGSDDGDYSLPPIRSPGSTIASAHSPGAFSNRDLTPGAPSASHDFNMDNERVKAERRAALQREADRMREMLAAKERELQELGHD</sequence>
<name>A0A8H4LQC3_9HYPO</name>
<feature type="compositionally biased region" description="Low complexity" evidence="11">
    <location>
        <begin position="61"/>
        <end position="73"/>
    </location>
</feature>
<dbReference type="SUPFAM" id="SSF57716">
    <property type="entry name" value="Glucocorticoid receptor-like (DNA-binding domain)"/>
    <property type="match status" value="2"/>
</dbReference>
<dbReference type="PRINTS" id="PR00619">
    <property type="entry name" value="GATAZNFINGER"/>
</dbReference>
<dbReference type="PROSITE" id="PS50114">
    <property type="entry name" value="GATA_ZN_FINGER_2"/>
    <property type="match status" value="2"/>
</dbReference>
<dbReference type="Proteomes" id="UP000554235">
    <property type="component" value="Unassembled WGS sequence"/>
</dbReference>
<organism evidence="13 14">
    <name type="scientific">Fusarium albosuccineum</name>
    <dbReference type="NCBI Taxonomy" id="1237068"/>
    <lineage>
        <taxon>Eukaryota</taxon>
        <taxon>Fungi</taxon>
        <taxon>Dikarya</taxon>
        <taxon>Ascomycota</taxon>
        <taxon>Pezizomycotina</taxon>
        <taxon>Sordariomycetes</taxon>
        <taxon>Hypocreomycetidae</taxon>
        <taxon>Hypocreales</taxon>
        <taxon>Nectriaceae</taxon>
        <taxon>Fusarium</taxon>
        <taxon>Fusarium decemcellulare species complex</taxon>
    </lineage>
</organism>
<keyword evidence="7" id="KW-0804">Transcription</keyword>
<dbReference type="InterPro" id="IPR000679">
    <property type="entry name" value="Znf_GATA"/>
</dbReference>
<dbReference type="GO" id="GO:0000122">
    <property type="term" value="P:negative regulation of transcription by RNA polymerase II"/>
    <property type="evidence" value="ECO:0007669"/>
    <property type="project" value="TreeGrafter"/>
</dbReference>
<evidence type="ECO:0000313" key="14">
    <source>
        <dbReference type="Proteomes" id="UP000554235"/>
    </source>
</evidence>